<dbReference type="InterPro" id="IPR044993">
    <property type="entry name" value="BXL"/>
</dbReference>
<feature type="non-terminal residue" evidence="3">
    <location>
        <position position="134"/>
    </location>
</feature>
<accession>A0A9D0Z3R4</accession>
<proteinExistence type="inferred from homology"/>
<dbReference type="EMBL" id="DVFK01000116">
    <property type="protein sequence ID" value="HIQ68579.1"/>
    <property type="molecule type" value="Genomic_DNA"/>
</dbReference>
<evidence type="ECO:0000313" key="4">
    <source>
        <dbReference type="Proteomes" id="UP000886796"/>
    </source>
</evidence>
<organism evidence="3 4">
    <name type="scientific">Candidatus Faecousia excrementigallinarum</name>
    <dbReference type="NCBI Taxonomy" id="2840806"/>
    <lineage>
        <taxon>Bacteria</taxon>
        <taxon>Bacillati</taxon>
        <taxon>Bacillota</taxon>
        <taxon>Clostridia</taxon>
        <taxon>Eubacteriales</taxon>
        <taxon>Oscillospiraceae</taxon>
        <taxon>Faecousia</taxon>
    </lineage>
</organism>
<comment type="similarity">
    <text evidence="1">Belongs to the glycosyl hydrolase 3 family.</text>
</comment>
<dbReference type="InterPro" id="IPR017853">
    <property type="entry name" value="GH"/>
</dbReference>
<dbReference type="Proteomes" id="UP000886796">
    <property type="component" value="Unassembled WGS sequence"/>
</dbReference>
<dbReference type="GO" id="GO:0045493">
    <property type="term" value="P:xylan catabolic process"/>
    <property type="evidence" value="ECO:0007669"/>
    <property type="project" value="InterPro"/>
</dbReference>
<reference evidence="3" key="2">
    <citation type="journal article" date="2021" name="PeerJ">
        <title>Extensive microbial diversity within the chicken gut microbiome revealed by metagenomics and culture.</title>
        <authorList>
            <person name="Gilroy R."/>
            <person name="Ravi A."/>
            <person name="Getino M."/>
            <person name="Pursley I."/>
            <person name="Horton D.L."/>
            <person name="Alikhan N.F."/>
            <person name="Baker D."/>
            <person name="Gharbi K."/>
            <person name="Hall N."/>
            <person name="Watson M."/>
            <person name="Adriaenssens E.M."/>
            <person name="Foster-Nyarko E."/>
            <person name="Jarju S."/>
            <person name="Secka A."/>
            <person name="Antonio M."/>
            <person name="Oren A."/>
            <person name="Chaudhuri R.R."/>
            <person name="La Ragione R."/>
            <person name="Hildebrand F."/>
            <person name="Pallen M.J."/>
        </authorList>
    </citation>
    <scope>NUCLEOTIDE SEQUENCE</scope>
    <source>
        <strain evidence="3">13361</strain>
    </source>
</reference>
<gene>
    <name evidence="3" type="ORF">IAB74_08745</name>
</gene>
<comment type="caution">
    <text evidence="3">The sequence shown here is derived from an EMBL/GenBank/DDBJ whole genome shotgun (WGS) entry which is preliminary data.</text>
</comment>
<dbReference type="GO" id="GO:0031222">
    <property type="term" value="P:arabinan catabolic process"/>
    <property type="evidence" value="ECO:0007669"/>
    <property type="project" value="TreeGrafter"/>
</dbReference>
<protein>
    <submittedName>
        <fullName evidence="3">Glycoside hydrolase family 3 protein</fullName>
    </submittedName>
</protein>
<dbReference type="GO" id="GO:0046556">
    <property type="term" value="F:alpha-L-arabinofuranosidase activity"/>
    <property type="evidence" value="ECO:0007669"/>
    <property type="project" value="TreeGrafter"/>
</dbReference>
<dbReference type="GO" id="GO:0009044">
    <property type="term" value="F:xylan 1,4-beta-xylosidase activity"/>
    <property type="evidence" value="ECO:0007669"/>
    <property type="project" value="InterPro"/>
</dbReference>
<sequence length="134" mass="15159">MEEKAKYLDESLSFQERAADLVSRMTLEECAAQLLHGAKGVPHLGVKDYNWWNEALHGVARCGMATVFPQAIGMAASFDEELMGQVADVISTEGRAKYNSYQKYQDYGIYKGITFWSPNVNIFRDPRWGRGQET</sequence>
<dbReference type="AlphaFoldDB" id="A0A9D0Z3R4"/>
<evidence type="ECO:0000313" key="3">
    <source>
        <dbReference type="EMBL" id="HIQ68579.1"/>
    </source>
</evidence>
<name>A0A9D0Z3R4_9FIRM</name>
<dbReference type="Gene3D" id="3.20.20.300">
    <property type="entry name" value="Glycoside hydrolase, family 3, N-terminal domain"/>
    <property type="match status" value="1"/>
</dbReference>
<dbReference type="InterPro" id="IPR036962">
    <property type="entry name" value="Glyco_hydro_3_N_sf"/>
</dbReference>
<reference evidence="3" key="1">
    <citation type="submission" date="2020-10" db="EMBL/GenBank/DDBJ databases">
        <authorList>
            <person name="Gilroy R."/>
        </authorList>
    </citation>
    <scope>NUCLEOTIDE SEQUENCE</scope>
    <source>
        <strain evidence="3">13361</strain>
    </source>
</reference>
<evidence type="ECO:0000256" key="2">
    <source>
        <dbReference type="ARBA" id="ARBA00022801"/>
    </source>
</evidence>
<dbReference type="PANTHER" id="PTHR42721">
    <property type="entry name" value="SUGAR HYDROLASE-RELATED"/>
    <property type="match status" value="1"/>
</dbReference>
<evidence type="ECO:0000256" key="1">
    <source>
        <dbReference type="ARBA" id="ARBA00005336"/>
    </source>
</evidence>
<keyword evidence="2 3" id="KW-0378">Hydrolase</keyword>
<dbReference type="PANTHER" id="PTHR42721:SF3">
    <property type="entry name" value="BETA-D-XYLOSIDASE 5-RELATED"/>
    <property type="match status" value="1"/>
</dbReference>
<dbReference type="SUPFAM" id="SSF51445">
    <property type="entry name" value="(Trans)glycosidases"/>
    <property type="match status" value="1"/>
</dbReference>